<feature type="chain" id="PRO_5046067444" evidence="2">
    <location>
        <begin position="19"/>
        <end position="163"/>
    </location>
</feature>
<feature type="transmembrane region" description="Helical" evidence="1">
    <location>
        <begin position="99"/>
        <end position="121"/>
    </location>
</feature>
<sequence>MSWNLFFVCAGLSNLAQAWFFYFSNDPATSKEALLGVVNLQAGGDNWSALLASNNLPAPPPVTYSEDQLSKSDFATWLIVALSGLFYLWMGVTSSQSFASCSVFGGLKLAVFANLLLVWAVGEPKELCLPISLSELVWGTLFMTRAFVVPQEGGSKKKKKKKN</sequence>
<name>A0ABQ6NB23_9STRA</name>
<reference evidence="3 4" key="1">
    <citation type="journal article" date="2023" name="Commun. Biol.">
        <title>Genome analysis of Parmales, the sister group of diatoms, reveals the evolutionary specialization of diatoms from phago-mixotrophs to photoautotrophs.</title>
        <authorList>
            <person name="Ban H."/>
            <person name="Sato S."/>
            <person name="Yoshikawa S."/>
            <person name="Yamada K."/>
            <person name="Nakamura Y."/>
            <person name="Ichinomiya M."/>
            <person name="Sato N."/>
            <person name="Blanc-Mathieu R."/>
            <person name="Endo H."/>
            <person name="Kuwata A."/>
            <person name="Ogata H."/>
        </authorList>
    </citation>
    <scope>NUCLEOTIDE SEQUENCE [LARGE SCALE GENOMIC DNA]</scope>
</reference>
<accession>A0ABQ6NB23</accession>
<evidence type="ECO:0000256" key="2">
    <source>
        <dbReference type="SAM" id="SignalP"/>
    </source>
</evidence>
<keyword evidence="2" id="KW-0732">Signal</keyword>
<organism evidence="3 4">
    <name type="scientific">Tetraparma gracilis</name>
    <dbReference type="NCBI Taxonomy" id="2962635"/>
    <lineage>
        <taxon>Eukaryota</taxon>
        <taxon>Sar</taxon>
        <taxon>Stramenopiles</taxon>
        <taxon>Ochrophyta</taxon>
        <taxon>Bolidophyceae</taxon>
        <taxon>Parmales</taxon>
        <taxon>Triparmaceae</taxon>
        <taxon>Tetraparma</taxon>
    </lineage>
</organism>
<feature type="transmembrane region" description="Helical" evidence="1">
    <location>
        <begin position="74"/>
        <end position="92"/>
    </location>
</feature>
<feature type="signal peptide" evidence="2">
    <location>
        <begin position="1"/>
        <end position="18"/>
    </location>
</feature>
<proteinExistence type="predicted"/>
<keyword evidence="1" id="KW-0472">Membrane</keyword>
<keyword evidence="1" id="KW-0812">Transmembrane</keyword>
<evidence type="ECO:0000256" key="1">
    <source>
        <dbReference type="SAM" id="Phobius"/>
    </source>
</evidence>
<protein>
    <submittedName>
        <fullName evidence="3">Uncharacterized protein</fullName>
    </submittedName>
</protein>
<keyword evidence="1" id="KW-1133">Transmembrane helix</keyword>
<gene>
    <name evidence="3" type="ORF">TeGR_g8304</name>
</gene>
<feature type="transmembrane region" description="Helical" evidence="1">
    <location>
        <begin position="127"/>
        <end position="148"/>
    </location>
</feature>
<dbReference type="Proteomes" id="UP001165060">
    <property type="component" value="Unassembled WGS sequence"/>
</dbReference>
<evidence type="ECO:0000313" key="4">
    <source>
        <dbReference type="Proteomes" id="UP001165060"/>
    </source>
</evidence>
<comment type="caution">
    <text evidence="3">The sequence shown here is derived from an EMBL/GenBank/DDBJ whole genome shotgun (WGS) entry which is preliminary data.</text>
</comment>
<dbReference type="EMBL" id="BRYB01006648">
    <property type="protein sequence ID" value="GMI54189.1"/>
    <property type="molecule type" value="Genomic_DNA"/>
</dbReference>
<evidence type="ECO:0000313" key="3">
    <source>
        <dbReference type="EMBL" id="GMI54189.1"/>
    </source>
</evidence>
<keyword evidence="4" id="KW-1185">Reference proteome</keyword>